<protein>
    <submittedName>
        <fullName evidence="3">Uncharacterized protein</fullName>
    </submittedName>
</protein>
<proteinExistence type="predicted"/>
<sequence>MNKLLHFGRLDTVFLNTGFTTVGIQAGLVLASVWLGFSSAAYALPGQSVREAEAWMQAHPTLRADPRERLTIRRNDTPARRFTFHGSIYGPGGAGQSLLVRGRANEQNGQLTMVRSEKFTLVDLISGVSVERLEDALRTLYGAEVYADYRRSQTVLVYSPGRPEDRGTHRASRAQVSEGDLYAYIIEIIPNPDGSIHTGTVSVMLKEDVPALRAALRDRELERREFADPTSGPSAAQERIQPEAIKPR</sequence>
<organism evidence="3 4">
    <name type="scientific">Phormidesmis priestleyi Ana</name>
    <dbReference type="NCBI Taxonomy" id="1666911"/>
    <lineage>
        <taxon>Bacteria</taxon>
        <taxon>Bacillati</taxon>
        <taxon>Cyanobacteriota</taxon>
        <taxon>Cyanophyceae</taxon>
        <taxon>Leptolyngbyales</taxon>
        <taxon>Leptolyngbyaceae</taxon>
        <taxon>Phormidesmis</taxon>
    </lineage>
</organism>
<dbReference type="STRING" id="1666911.HLUCCA11_10225"/>
<gene>
    <name evidence="3" type="ORF">HLUCCA11_10225</name>
</gene>
<comment type="caution">
    <text evidence="3">The sequence shown here is derived from an EMBL/GenBank/DDBJ whole genome shotgun (WGS) entry which is preliminary data.</text>
</comment>
<keyword evidence="2" id="KW-1133">Transmembrane helix</keyword>
<reference evidence="3 4" key="1">
    <citation type="submission" date="2015-09" db="EMBL/GenBank/DDBJ databases">
        <title>Identification and resolution of microdiversity through metagenomic sequencing of parallel consortia.</title>
        <authorList>
            <person name="Nelson W.C."/>
            <person name="Romine M.F."/>
            <person name="Lindemann S.R."/>
        </authorList>
    </citation>
    <scope>NUCLEOTIDE SEQUENCE [LARGE SCALE GENOMIC DNA]</scope>
    <source>
        <strain evidence="3">Ana</strain>
    </source>
</reference>
<keyword evidence="2" id="KW-0812">Transmembrane</keyword>
<evidence type="ECO:0000256" key="2">
    <source>
        <dbReference type="SAM" id="Phobius"/>
    </source>
</evidence>
<dbReference type="AlphaFoldDB" id="A0A0P7YZ32"/>
<accession>A0A0P7YZ32</accession>
<feature type="transmembrane region" description="Helical" evidence="2">
    <location>
        <begin position="12"/>
        <end position="37"/>
    </location>
</feature>
<feature type="region of interest" description="Disordered" evidence="1">
    <location>
        <begin position="220"/>
        <end position="248"/>
    </location>
</feature>
<name>A0A0P7YZ32_9CYAN</name>
<evidence type="ECO:0000313" key="4">
    <source>
        <dbReference type="Proteomes" id="UP000050465"/>
    </source>
</evidence>
<keyword evidence="2" id="KW-0472">Membrane</keyword>
<evidence type="ECO:0000313" key="3">
    <source>
        <dbReference type="EMBL" id="KPQ35617.1"/>
    </source>
</evidence>
<dbReference type="Proteomes" id="UP000050465">
    <property type="component" value="Unassembled WGS sequence"/>
</dbReference>
<dbReference type="EMBL" id="LJZR01000011">
    <property type="protein sequence ID" value="KPQ35617.1"/>
    <property type="molecule type" value="Genomic_DNA"/>
</dbReference>
<evidence type="ECO:0000256" key="1">
    <source>
        <dbReference type="SAM" id="MobiDB-lite"/>
    </source>
</evidence>